<keyword evidence="6" id="KW-0472">Membrane</keyword>
<dbReference type="PANTHER" id="PTHR47870">
    <property type="entry name" value="CYTOCHROME C-TYPE BIOGENESIS PROTEIN CCMH"/>
    <property type="match status" value="1"/>
</dbReference>
<keyword evidence="9" id="KW-1185">Reference proteome</keyword>
<keyword evidence="6" id="KW-1133">Transmembrane helix</keyword>
<protein>
    <recommendedName>
        <fullName evidence="6">Cytochrome c-type biogenesis protein</fullName>
    </recommendedName>
</protein>
<dbReference type="EMBL" id="LGCK01000012">
    <property type="protein sequence ID" value="KPL70953.1"/>
    <property type="molecule type" value="Genomic_DNA"/>
</dbReference>
<reference evidence="8 9" key="1">
    <citation type="submission" date="2015-07" db="EMBL/GenBank/DDBJ databases">
        <title>Genome sequence of Leptolinea tardivitalis DSM 16556.</title>
        <authorList>
            <person name="Hemp J."/>
            <person name="Ward L.M."/>
            <person name="Pace L.A."/>
            <person name="Fischer W.W."/>
        </authorList>
    </citation>
    <scope>NUCLEOTIDE SEQUENCE [LARGE SCALE GENOMIC DNA]</scope>
    <source>
        <strain evidence="8 9">YMTK-2</strain>
    </source>
</reference>
<sequence length="164" mass="18906">MKNRAFLFSFLFLLVLIIGIQPAYAQQPTPSDDRVNKLAREIYCPVCENTPLDVCPTKACAQWRELIREKMTEGWTDRQIKDFFAEQYGDRVLAEPPLTGTNWLIYILPPSGFLLGLWLVFRVFFTGRKITPEEGISDSTVSSPVLNASETNRVEEELIRYKKR</sequence>
<keyword evidence="6" id="KW-0812">Transmembrane</keyword>
<organism evidence="8 9">
    <name type="scientific">Leptolinea tardivitalis</name>
    <dbReference type="NCBI Taxonomy" id="229920"/>
    <lineage>
        <taxon>Bacteria</taxon>
        <taxon>Bacillati</taxon>
        <taxon>Chloroflexota</taxon>
        <taxon>Anaerolineae</taxon>
        <taxon>Anaerolineales</taxon>
        <taxon>Anaerolineaceae</taxon>
        <taxon>Leptolinea</taxon>
    </lineage>
</organism>
<evidence type="ECO:0000313" key="9">
    <source>
        <dbReference type="Proteomes" id="UP000050430"/>
    </source>
</evidence>
<keyword evidence="3 6" id="KW-0479">Metal-binding</keyword>
<dbReference type="STRING" id="229920.ADM99_11630"/>
<keyword evidence="4 6" id="KW-0732">Signal</keyword>
<feature type="domain" description="CcmH/CycL/Ccl2/NrfF N-terminal" evidence="7">
    <location>
        <begin position="17"/>
        <end position="154"/>
    </location>
</feature>
<evidence type="ECO:0000256" key="4">
    <source>
        <dbReference type="ARBA" id="ARBA00022729"/>
    </source>
</evidence>
<evidence type="ECO:0000259" key="7">
    <source>
        <dbReference type="Pfam" id="PF03918"/>
    </source>
</evidence>
<feature type="transmembrane region" description="Helical" evidence="6">
    <location>
        <begin position="103"/>
        <end position="125"/>
    </location>
</feature>
<comment type="function">
    <text evidence="6">Possible subunit of a heme lyase.</text>
</comment>
<evidence type="ECO:0000313" key="8">
    <source>
        <dbReference type="EMBL" id="KPL70953.1"/>
    </source>
</evidence>
<evidence type="ECO:0000256" key="5">
    <source>
        <dbReference type="ARBA" id="ARBA00023004"/>
    </source>
</evidence>
<keyword evidence="2 6" id="KW-0349">Heme</keyword>
<evidence type="ECO:0000256" key="1">
    <source>
        <dbReference type="ARBA" id="ARBA00010342"/>
    </source>
</evidence>
<evidence type="ECO:0000256" key="6">
    <source>
        <dbReference type="RuleBase" id="RU364112"/>
    </source>
</evidence>
<feature type="chain" id="PRO_5011022005" description="Cytochrome c-type biogenesis protein" evidence="6">
    <location>
        <begin position="26"/>
        <end position="164"/>
    </location>
</feature>
<comment type="caution">
    <text evidence="8">The sequence shown here is derived from an EMBL/GenBank/DDBJ whole genome shotgun (WGS) entry which is preliminary data.</text>
</comment>
<dbReference type="AlphaFoldDB" id="A0A0P6WQ99"/>
<dbReference type="RefSeq" id="WP_062422674.1">
    <property type="nucleotide sequence ID" value="NZ_BBYA01000011.1"/>
</dbReference>
<gene>
    <name evidence="8" type="ORF">ADM99_11630</name>
</gene>
<comment type="similarity">
    <text evidence="1 6">Belongs to the CcmH/CycL/Ccl2/NrfF family.</text>
</comment>
<dbReference type="Proteomes" id="UP000050430">
    <property type="component" value="Unassembled WGS sequence"/>
</dbReference>
<dbReference type="InterPro" id="IPR005616">
    <property type="entry name" value="CcmH/CycL/Ccl2/NrfF_N"/>
</dbReference>
<keyword evidence="5 6" id="KW-0408">Iron</keyword>
<dbReference type="GO" id="GO:0005886">
    <property type="term" value="C:plasma membrane"/>
    <property type="evidence" value="ECO:0007669"/>
    <property type="project" value="TreeGrafter"/>
</dbReference>
<dbReference type="Pfam" id="PF03918">
    <property type="entry name" value="CcmH"/>
    <property type="match status" value="1"/>
</dbReference>
<dbReference type="InterPro" id="IPR038297">
    <property type="entry name" value="CcmH/CycL/NrfF/Ccl2_sf"/>
</dbReference>
<accession>A0A0P6WQ99</accession>
<dbReference type="OrthoDB" id="164569at2"/>
<dbReference type="CDD" id="cd16378">
    <property type="entry name" value="CcmH_N"/>
    <property type="match status" value="1"/>
</dbReference>
<dbReference type="InterPro" id="IPR051263">
    <property type="entry name" value="C-type_cytochrome_biogenesis"/>
</dbReference>
<dbReference type="Gene3D" id="1.10.8.640">
    <property type="entry name" value="Cytochrome C biogenesis protein"/>
    <property type="match status" value="1"/>
</dbReference>
<evidence type="ECO:0000256" key="2">
    <source>
        <dbReference type="ARBA" id="ARBA00022617"/>
    </source>
</evidence>
<name>A0A0P6WQ99_9CHLR</name>
<feature type="signal peptide" evidence="6">
    <location>
        <begin position="1"/>
        <end position="25"/>
    </location>
</feature>
<proteinExistence type="inferred from homology"/>
<dbReference type="GO" id="GO:0046872">
    <property type="term" value="F:metal ion binding"/>
    <property type="evidence" value="ECO:0007669"/>
    <property type="project" value="UniProtKB-KW"/>
</dbReference>
<evidence type="ECO:0000256" key="3">
    <source>
        <dbReference type="ARBA" id="ARBA00022723"/>
    </source>
</evidence>
<dbReference type="PANTHER" id="PTHR47870:SF4">
    <property type="entry name" value="CYTOCHROME C-TYPE BIOGENESIS PROTEIN CYCH"/>
    <property type="match status" value="1"/>
</dbReference>